<evidence type="ECO:0000256" key="1">
    <source>
        <dbReference type="SAM" id="MobiDB-lite"/>
    </source>
</evidence>
<gene>
    <name evidence="2 4" type="ORF">P152DRAFT_454910</name>
</gene>
<protein>
    <submittedName>
        <fullName evidence="2 4">Uncharacterized protein</fullName>
    </submittedName>
</protein>
<reference evidence="2 4" key="1">
    <citation type="submission" date="2020-01" db="EMBL/GenBank/DDBJ databases">
        <authorList>
            <consortium name="DOE Joint Genome Institute"/>
            <person name="Haridas S."/>
            <person name="Albert R."/>
            <person name="Binder M."/>
            <person name="Bloem J."/>
            <person name="Labutti K."/>
            <person name="Salamov A."/>
            <person name="Andreopoulos B."/>
            <person name="Baker S.E."/>
            <person name="Barry K."/>
            <person name="Bills G."/>
            <person name="Bluhm B.H."/>
            <person name="Cannon C."/>
            <person name="Castanera R."/>
            <person name="Culley D.E."/>
            <person name="Daum C."/>
            <person name="Ezra D."/>
            <person name="Gonzalez J.B."/>
            <person name="Henrissat B."/>
            <person name="Kuo A."/>
            <person name="Liang C."/>
            <person name="Lipzen A."/>
            <person name="Lutzoni F."/>
            <person name="Magnuson J."/>
            <person name="Mondo S."/>
            <person name="Nolan M."/>
            <person name="Ohm R."/>
            <person name="Pangilinan J."/>
            <person name="Park H.-J."/>
            <person name="Ramirez L."/>
            <person name="Alfaro M."/>
            <person name="Sun H."/>
            <person name="Tritt A."/>
            <person name="Yoshinaga Y."/>
            <person name="Zwiers L.-H."/>
            <person name="Turgeon B.G."/>
            <person name="Goodwin S.B."/>
            <person name="Spatafora J.W."/>
            <person name="Crous P.W."/>
            <person name="Grigoriev I.V."/>
        </authorList>
    </citation>
    <scope>NUCLEOTIDE SEQUENCE</scope>
    <source>
        <strain evidence="2 4">CBS 781.70</strain>
    </source>
</reference>
<dbReference type="RefSeq" id="XP_033538317.1">
    <property type="nucleotide sequence ID" value="XM_033678679.1"/>
</dbReference>
<feature type="region of interest" description="Disordered" evidence="1">
    <location>
        <begin position="16"/>
        <end position="51"/>
    </location>
</feature>
<proteinExistence type="predicted"/>
<feature type="compositionally biased region" description="Acidic residues" evidence="1">
    <location>
        <begin position="28"/>
        <end position="44"/>
    </location>
</feature>
<feature type="compositionally biased region" description="Basic and acidic residues" evidence="1">
    <location>
        <begin position="122"/>
        <end position="132"/>
    </location>
</feature>
<name>A0A6G1GFJ0_9PEZI</name>
<feature type="compositionally biased region" description="Polar residues" evidence="1">
    <location>
        <begin position="255"/>
        <end position="269"/>
    </location>
</feature>
<organism evidence="2">
    <name type="scientific">Eremomyces bilateralis CBS 781.70</name>
    <dbReference type="NCBI Taxonomy" id="1392243"/>
    <lineage>
        <taxon>Eukaryota</taxon>
        <taxon>Fungi</taxon>
        <taxon>Dikarya</taxon>
        <taxon>Ascomycota</taxon>
        <taxon>Pezizomycotina</taxon>
        <taxon>Dothideomycetes</taxon>
        <taxon>Dothideomycetes incertae sedis</taxon>
        <taxon>Eremomycetales</taxon>
        <taxon>Eremomycetaceae</taxon>
        <taxon>Eremomyces</taxon>
    </lineage>
</organism>
<reference evidence="4" key="2">
    <citation type="submission" date="2020-04" db="EMBL/GenBank/DDBJ databases">
        <authorList>
            <consortium name="NCBI Genome Project"/>
        </authorList>
    </citation>
    <scope>NUCLEOTIDE SEQUENCE</scope>
    <source>
        <strain evidence="4">CBS 781.70</strain>
    </source>
</reference>
<sequence length="269" mass="29967">MTLRDLFRAPERSPHRPLLFKTFPKSDEEVEEVEEEVEETDEPVYDPMRGRVPKERIIHDLYRVRERSPYSPSLFSTIARPDEEGEGSVPNPTSRSGLERSTIRVSRLELERSPRRSSPPKDATEPDGKVEAEDPVLPPPSPPPASGNTPRKFHFTPSRPEPERPLHAPSPLGNITMPAEVVAAEVPVPPPPPTGRVVFEKPTARSSYKEPKWTPHGRSPLRNVTRLDEEAEGEEPAPLPPPLSASGKEPHPPTSGETSRQFINTPSLL</sequence>
<dbReference type="AlphaFoldDB" id="A0A6G1GFJ0"/>
<dbReference type="GeneID" id="54419249"/>
<keyword evidence="3" id="KW-1185">Reference proteome</keyword>
<evidence type="ECO:0000313" key="4">
    <source>
        <dbReference type="RefSeq" id="XP_033538317.1"/>
    </source>
</evidence>
<feature type="region of interest" description="Disordered" evidence="1">
    <location>
        <begin position="69"/>
        <end position="269"/>
    </location>
</feature>
<accession>A0A6G1GFJ0</accession>
<feature type="compositionally biased region" description="Basic and acidic residues" evidence="1">
    <location>
        <begin position="198"/>
        <end position="213"/>
    </location>
</feature>
<evidence type="ECO:0000313" key="3">
    <source>
        <dbReference type="Proteomes" id="UP000504638"/>
    </source>
</evidence>
<feature type="compositionally biased region" description="Pro residues" evidence="1">
    <location>
        <begin position="136"/>
        <end position="145"/>
    </location>
</feature>
<reference evidence="4" key="3">
    <citation type="submission" date="2025-04" db="UniProtKB">
        <authorList>
            <consortium name="RefSeq"/>
        </authorList>
    </citation>
    <scope>IDENTIFICATION</scope>
    <source>
        <strain evidence="4">CBS 781.70</strain>
    </source>
</reference>
<feature type="compositionally biased region" description="Basic and acidic residues" evidence="1">
    <location>
        <begin position="97"/>
        <end position="114"/>
    </location>
</feature>
<dbReference type="Proteomes" id="UP000504638">
    <property type="component" value="Unplaced"/>
</dbReference>
<feature type="non-terminal residue" evidence="2">
    <location>
        <position position="269"/>
    </location>
</feature>
<evidence type="ECO:0000313" key="2">
    <source>
        <dbReference type="EMBL" id="KAF1816686.1"/>
    </source>
</evidence>
<dbReference type="EMBL" id="ML975150">
    <property type="protein sequence ID" value="KAF1816686.1"/>
    <property type="molecule type" value="Genomic_DNA"/>
</dbReference>